<dbReference type="InterPro" id="IPR009822">
    <property type="entry name" value="YaeQ"/>
</dbReference>
<dbReference type="SMART" id="SM01322">
    <property type="entry name" value="YaeQ"/>
    <property type="match status" value="1"/>
</dbReference>
<dbReference type="Proteomes" id="UP000003374">
    <property type="component" value="Unassembled WGS sequence"/>
</dbReference>
<dbReference type="PANTHER" id="PTHR38784:SF1">
    <property type="entry name" value="SUCROSE PHOSPHORYLASE"/>
    <property type="match status" value="1"/>
</dbReference>
<dbReference type="Pfam" id="PF07152">
    <property type="entry name" value="YaeQ"/>
    <property type="match status" value="1"/>
</dbReference>
<gene>
    <name evidence="1" type="ORF">NB231_14828</name>
</gene>
<organism evidence="1 2">
    <name type="scientific">Nitrococcus mobilis Nb-231</name>
    <dbReference type="NCBI Taxonomy" id="314278"/>
    <lineage>
        <taxon>Bacteria</taxon>
        <taxon>Pseudomonadati</taxon>
        <taxon>Pseudomonadota</taxon>
        <taxon>Gammaproteobacteria</taxon>
        <taxon>Chromatiales</taxon>
        <taxon>Ectothiorhodospiraceae</taxon>
        <taxon>Nitrococcus</taxon>
    </lineage>
</organism>
<dbReference type="RefSeq" id="WP_005004014.1">
    <property type="nucleotide sequence ID" value="NZ_CH672427.1"/>
</dbReference>
<dbReference type="InterPro" id="IPR011335">
    <property type="entry name" value="Restrct_endonuc-II-like"/>
</dbReference>
<dbReference type="OrthoDB" id="5293309at2"/>
<proteinExistence type="predicted"/>
<dbReference type="Gene3D" id="3.10.640.10">
    <property type="entry name" value="Restriction endonuclease-like alpha-beta roll domain"/>
    <property type="match status" value="2"/>
</dbReference>
<dbReference type="EMBL" id="AAOF01000001">
    <property type="protein sequence ID" value="EAR23104.1"/>
    <property type="molecule type" value="Genomic_DNA"/>
</dbReference>
<accession>A4BLB6</accession>
<dbReference type="SUPFAM" id="SSF52980">
    <property type="entry name" value="Restriction endonuclease-like"/>
    <property type="match status" value="1"/>
</dbReference>
<dbReference type="HOGENOM" id="CLU_2423944_0_0_6"/>
<name>A4BLB6_9GAMM</name>
<comment type="caution">
    <text evidence="1">The sequence shown here is derived from an EMBL/GenBank/DDBJ whole genome shotgun (WGS) entry which is preliminary data.</text>
</comment>
<dbReference type="eggNOG" id="COG4681">
    <property type="taxonomic scope" value="Bacteria"/>
</dbReference>
<dbReference type="STRING" id="314278.NB231_14828"/>
<keyword evidence="2" id="KW-1185">Reference proteome</keyword>
<evidence type="ECO:0000313" key="2">
    <source>
        <dbReference type="Proteomes" id="UP000003374"/>
    </source>
</evidence>
<evidence type="ECO:0000313" key="1">
    <source>
        <dbReference type="EMBL" id="EAR23104.1"/>
    </source>
</evidence>
<sequence>MALGATIYKVELQVSDMDRHYSATHALTLARHRNLTVLEIPGSTVAELAAPLQRGIRLQCLIQDGQLQLMNDADAAAVAPVVRMALPETVS</sequence>
<dbReference type="InterPro" id="IPR038590">
    <property type="entry name" value="YaeQ_sf"/>
</dbReference>
<reference evidence="1 2" key="1">
    <citation type="submission" date="2006-02" db="EMBL/GenBank/DDBJ databases">
        <authorList>
            <person name="Waterbury J."/>
            <person name="Ferriera S."/>
            <person name="Johnson J."/>
            <person name="Kravitz S."/>
            <person name="Halpern A."/>
            <person name="Remington K."/>
            <person name="Beeson K."/>
            <person name="Tran B."/>
            <person name="Rogers Y.-H."/>
            <person name="Friedman R."/>
            <person name="Venter J.C."/>
        </authorList>
    </citation>
    <scope>NUCLEOTIDE SEQUENCE [LARGE SCALE GENOMIC DNA]</scope>
    <source>
        <strain evidence="1 2">Nb-231</strain>
    </source>
</reference>
<dbReference type="PANTHER" id="PTHR38784">
    <property type="entry name" value="SUCROSE PHOSPHORYLASE"/>
    <property type="match status" value="1"/>
</dbReference>
<protein>
    <submittedName>
        <fullName evidence="1">YaeQ family protein</fullName>
    </submittedName>
</protein>
<dbReference type="AlphaFoldDB" id="A4BLB6"/>